<dbReference type="PANTHER" id="PTHR33643:SF1">
    <property type="entry name" value="UREASE ACCESSORY PROTEIN D"/>
    <property type="match status" value="1"/>
</dbReference>
<dbReference type="Pfam" id="PF01774">
    <property type="entry name" value="UreD"/>
    <property type="match status" value="1"/>
</dbReference>
<dbReference type="Proteomes" id="UP000441523">
    <property type="component" value="Unassembled WGS sequence"/>
</dbReference>
<accession>A0A6N6MBG7</accession>
<keyword evidence="3" id="KW-0996">Nickel insertion</keyword>
<evidence type="ECO:0000313" key="5">
    <source>
        <dbReference type="Proteomes" id="UP000441523"/>
    </source>
</evidence>
<comment type="subunit">
    <text evidence="3">UreD, UreF and UreG form a complex that acts as a GTP-hydrolysis-dependent molecular chaperone, activating the urease apoprotein by helping to assemble the nickel containing metallocenter of UreC. The UreE protein probably delivers the nickel.</text>
</comment>
<comment type="subcellular location">
    <subcellularLocation>
        <location evidence="3">Cytoplasm</location>
    </subcellularLocation>
</comment>
<dbReference type="GO" id="GO:0016151">
    <property type="term" value="F:nickel cation binding"/>
    <property type="evidence" value="ECO:0007669"/>
    <property type="project" value="UniProtKB-UniRule"/>
</dbReference>
<dbReference type="InterPro" id="IPR002669">
    <property type="entry name" value="UreD"/>
</dbReference>
<evidence type="ECO:0000256" key="3">
    <source>
        <dbReference type="HAMAP-Rule" id="MF_01384"/>
    </source>
</evidence>
<dbReference type="GO" id="GO:0005737">
    <property type="term" value="C:cytoplasm"/>
    <property type="evidence" value="ECO:0007669"/>
    <property type="project" value="UniProtKB-SubCell"/>
</dbReference>
<sequence length="278" mass="28987">MPDATQTGRRSEARLVFARGGGTCVLAHQHVPYPFHITKPFRLYPQRPDLVTLYLQSASGGLYRCDHLSLGVEMRAGAAAHVTTQAATVVHRSLGEPARQETEIELGPDAFLGFIPDPLILFPGAALVASTRVRLEPGARAIVAESVACHDPEGSARPFDSLELALSVETPEGVPLVRERARITGADFLDPASPLGGWRACGTLVVLGPASAQPDPADFQAAADGSGCRAGVSPLPNAAGLGLRLLAPDGGTLSAGLEAAARLAFAALTGLEPARRRK</sequence>
<evidence type="ECO:0000256" key="1">
    <source>
        <dbReference type="ARBA" id="ARBA00007177"/>
    </source>
</evidence>
<proteinExistence type="inferred from homology"/>
<keyword evidence="2 3" id="KW-0143">Chaperone</keyword>
<dbReference type="RefSeq" id="WP_150967217.1">
    <property type="nucleotide sequence ID" value="NZ_VZZJ01000061.1"/>
</dbReference>
<keyword evidence="3" id="KW-0963">Cytoplasm</keyword>
<comment type="function">
    <text evidence="3">Required for maturation of urease via the functional incorporation of the urease nickel metallocenter.</text>
</comment>
<dbReference type="PANTHER" id="PTHR33643">
    <property type="entry name" value="UREASE ACCESSORY PROTEIN D"/>
    <property type="match status" value="1"/>
</dbReference>
<gene>
    <name evidence="3" type="primary">ureD</name>
    <name evidence="4" type="ORF">F6X51_27345</name>
</gene>
<protein>
    <recommendedName>
        <fullName evidence="3">Urease accessory protein UreD</fullName>
    </recommendedName>
</protein>
<comment type="similarity">
    <text evidence="1 3">Belongs to the UreD family.</text>
</comment>
<reference evidence="4 5" key="1">
    <citation type="submission" date="2019-09" db="EMBL/GenBank/DDBJ databases">
        <title>YIM 132548 draft genome.</title>
        <authorList>
            <person name="Jiang L."/>
        </authorList>
    </citation>
    <scope>NUCLEOTIDE SEQUENCE [LARGE SCALE GENOMIC DNA]</scope>
    <source>
        <strain evidence="4 5">YIM 132548</strain>
    </source>
</reference>
<organism evidence="4 5">
    <name type="scientific">Methylobacterium planeticum</name>
    <dbReference type="NCBI Taxonomy" id="2615211"/>
    <lineage>
        <taxon>Bacteria</taxon>
        <taxon>Pseudomonadati</taxon>
        <taxon>Pseudomonadota</taxon>
        <taxon>Alphaproteobacteria</taxon>
        <taxon>Hyphomicrobiales</taxon>
        <taxon>Methylobacteriaceae</taxon>
        <taxon>Methylobacterium</taxon>
    </lineage>
</organism>
<dbReference type="AlphaFoldDB" id="A0A6N6MBG7"/>
<dbReference type="HAMAP" id="MF_01384">
    <property type="entry name" value="UreD"/>
    <property type="match status" value="1"/>
</dbReference>
<evidence type="ECO:0000313" key="4">
    <source>
        <dbReference type="EMBL" id="KAB1067916.1"/>
    </source>
</evidence>
<evidence type="ECO:0000256" key="2">
    <source>
        <dbReference type="ARBA" id="ARBA00023186"/>
    </source>
</evidence>
<name>A0A6N6MBG7_9HYPH</name>
<keyword evidence="5" id="KW-1185">Reference proteome</keyword>
<dbReference type="EMBL" id="VZZJ01000061">
    <property type="protein sequence ID" value="KAB1067916.1"/>
    <property type="molecule type" value="Genomic_DNA"/>
</dbReference>
<comment type="caution">
    <text evidence="4">The sequence shown here is derived from an EMBL/GenBank/DDBJ whole genome shotgun (WGS) entry which is preliminary data.</text>
</comment>